<reference evidence="7" key="1">
    <citation type="submission" date="2020-05" db="EMBL/GenBank/DDBJ databases">
        <title>Phylogenomic resolution of chytrid fungi.</title>
        <authorList>
            <person name="Stajich J.E."/>
            <person name="Amses K."/>
            <person name="Simmons R."/>
            <person name="Seto K."/>
            <person name="Myers J."/>
            <person name="Bonds A."/>
            <person name="Quandt C.A."/>
            <person name="Barry K."/>
            <person name="Liu P."/>
            <person name="Grigoriev I."/>
            <person name="Longcore J.E."/>
            <person name="James T.Y."/>
        </authorList>
    </citation>
    <scope>NUCLEOTIDE SEQUENCE</scope>
    <source>
        <strain evidence="7">JEL0318</strain>
    </source>
</reference>
<feature type="transmembrane region" description="Helical" evidence="6">
    <location>
        <begin position="67"/>
        <end position="86"/>
    </location>
</feature>
<evidence type="ECO:0000256" key="3">
    <source>
        <dbReference type="ARBA" id="ARBA00022989"/>
    </source>
</evidence>
<feature type="compositionally biased region" description="Low complexity" evidence="5">
    <location>
        <begin position="476"/>
        <end position="495"/>
    </location>
</feature>
<dbReference type="GO" id="GO:0016020">
    <property type="term" value="C:membrane"/>
    <property type="evidence" value="ECO:0007669"/>
    <property type="project" value="UniProtKB-SubCell"/>
</dbReference>
<feature type="transmembrane region" description="Helical" evidence="6">
    <location>
        <begin position="226"/>
        <end position="249"/>
    </location>
</feature>
<feature type="transmembrane region" description="Helical" evidence="6">
    <location>
        <begin position="28"/>
        <end position="47"/>
    </location>
</feature>
<feature type="transmembrane region" description="Helical" evidence="6">
    <location>
        <begin position="193"/>
        <end position="214"/>
    </location>
</feature>
<dbReference type="InterPro" id="IPR005178">
    <property type="entry name" value="Ostalpha/TMEM184C"/>
</dbReference>
<feature type="transmembrane region" description="Helical" evidence="6">
    <location>
        <begin position="153"/>
        <end position="173"/>
    </location>
</feature>
<feature type="compositionally biased region" description="Basic and acidic residues" evidence="5">
    <location>
        <begin position="376"/>
        <end position="387"/>
    </location>
</feature>
<dbReference type="SMART" id="SM01417">
    <property type="entry name" value="Solute_trans_a"/>
    <property type="match status" value="1"/>
</dbReference>
<comment type="caution">
    <text evidence="7">The sequence shown here is derived from an EMBL/GenBank/DDBJ whole genome shotgun (WGS) entry which is preliminary data.</text>
</comment>
<keyword evidence="4 6" id="KW-0472">Membrane</keyword>
<keyword evidence="3 6" id="KW-1133">Transmembrane helix</keyword>
<evidence type="ECO:0000313" key="7">
    <source>
        <dbReference type="EMBL" id="KAJ3047422.1"/>
    </source>
</evidence>
<dbReference type="PANTHER" id="PTHR23423">
    <property type="entry name" value="ORGANIC SOLUTE TRANSPORTER-RELATED"/>
    <property type="match status" value="1"/>
</dbReference>
<feature type="region of interest" description="Disordered" evidence="5">
    <location>
        <begin position="367"/>
        <end position="407"/>
    </location>
</feature>
<keyword evidence="8" id="KW-1185">Reference proteome</keyword>
<name>A0AAD5WZ60_9FUNG</name>
<comment type="subcellular location">
    <subcellularLocation>
        <location evidence="1">Membrane</location>
        <topology evidence="1">Multi-pass membrane protein</topology>
    </subcellularLocation>
</comment>
<feature type="compositionally biased region" description="Basic and acidic residues" evidence="5">
    <location>
        <begin position="496"/>
        <end position="505"/>
    </location>
</feature>
<evidence type="ECO:0000313" key="8">
    <source>
        <dbReference type="Proteomes" id="UP001212841"/>
    </source>
</evidence>
<evidence type="ECO:0000256" key="4">
    <source>
        <dbReference type="ARBA" id="ARBA00023136"/>
    </source>
</evidence>
<dbReference type="EMBL" id="JADGJD010000964">
    <property type="protein sequence ID" value="KAJ3047422.1"/>
    <property type="molecule type" value="Genomic_DNA"/>
</dbReference>
<accession>A0AAD5WZ60</accession>
<proteinExistence type="predicted"/>
<dbReference type="Pfam" id="PF03619">
    <property type="entry name" value="Solute_trans_a"/>
    <property type="match status" value="1"/>
</dbReference>
<sequence length="505" mass="56068">MSEIHDECEPLHGPSWDKDSSSYGTLEIGFYITVSFAVLASSLSFYLCFKHFQYYWKPKYQSWIVRILLMVPVYAIGSCLSFRFFWLAPYIDIVRDCYEAFVVYSFFMLLQNYFAPNLEQQVKRLKGKPKQKVLAPFCCFYVKPSGQTYLLTVRLLCLQYVVLRPAATIIAFILDHFNMLCPLSSSPKHGQIYITSINFIASTVAVYGLFTFYFTIHQDIKEHKPLWKMIAVKFVIFFAFFQSIVLSILHNVGILKSIGPVSAENLAHLIQNFLVCIEMVIAAFLHLKAFGWEDFVLRPVESSRRRTRVERIGTAGGKGKGAKVVKVESKTPELEYGLKTPVLLAMGDALSPVDFLRDIREAPGIVRSNRRRRHAKEADRRKARLDGEGGVGSGGRKKTRQGTTKITRLGTAAASVVALGTGADVAAGGSSASRPTDDDMIVAVEEGVGHDDVDSDSVYDSSDYDSDDNSSLFTIHSGVSSSSASTTSSGVSHAGSRSDELLIPK</sequence>
<evidence type="ECO:0000256" key="1">
    <source>
        <dbReference type="ARBA" id="ARBA00004141"/>
    </source>
</evidence>
<evidence type="ECO:0000256" key="2">
    <source>
        <dbReference type="ARBA" id="ARBA00022692"/>
    </source>
</evidence>
<evidence type="ECO:0000256" key="5">
    <source>
        <dbReference type="SAM" id="MobiDB-lite"/>
    </source>
</evidence>
<evidence type="ECO:0000256" key="6">
    <source>
        <dbReference type="SAM" id="Phobius"/>
    </source>
</evidence>
<protein>
    <recommendedName>
        <fullName evidence="9">Organic solute transporter Ostalpha-domain-containing protein</fullName>
    </recommendedName>
</protein>
<dbReference type="Proteomes" id="UP001212841">
    <property type="component" value="Unassembled WGS sequence"/>
</dbReference>
<keyword evidence="2 6" id="KW-0812">Transmembrane</keyword>
<organism evidence="7 8">
    <name type="scientific">Rhizophlyctis rosea</name>
    <dbReference type="NCBI Taxonomy" id="64517"/>
    <lineage>
        <taxon>Eukaryota</taxon>
        <taxon>Fungi</taxon>
        <taxon>Fungi incertae sedis</taxon>
        <taxon>Chytridiomycota</taxon>
        <taxon>Chytridiomycota incertae sedis</taxon>
        <taxon>Chytridiomycetes</taxon>
        <taxon>Rhizophlyctidales</taxon>
        <taxon>Rhizophlyctidaceae</taxon>
        <taxon>Rhizophlyctis</taxon>
    </lineage>
</organism>
<dbReference type="AlphaFoldDB" id="A0AAD5WZ60"/>
<feature type="region of interest" description="Disordered" evidence="5">
    <location>
        <begin position="446"/>
        <end position="505"/>
    </location>
</feature>
<feature type="transmembrane region" description="Helical" evidence="6">
    <location>
        <begin position="98"/>
        <end position="115"/>
    </location>
</feature>
<evidence type="ECO:0008006" key="9">
    <source>
        <dbReference type="Google" id="ProtNLM"/>
    </source>
</evidence>
<gene>
    <name evidence="7" type="ORF">HK097_011543</name>
</gene>
<feature type="compositionally biased region" description="Acidic residues" evidence="5">
    <location>
        <begin position="453"/>
        <end position="468"/>
    </location>
</feature>